<gene>
    <name evidence="1" type="ORF">P8935_05055</name>
</gene>
<proteinExistence type="predicted"/>
<reference evidence="1" key="1">
    <citation type="submission" date="2023-03" db="EMBL/GenBank/DDBJ databases">
        <title>Edaphobacter sp.</title>
        <authorList>
            <person name="Huber K.J."/>
            <person name="Papendorf J."/>
            <person name="Pilke C."/>
            <person name="Bunk B."/>
            <person name="Sproeer C."/>
            <person name="Pester M."/>
        </authorList>
    </citation>
    <scope>NUCLEOTIDE SEQUENCE</scope>
    <source>
        <strain evidence="1">DSM 110680</strain>
    </source>
</reference>
<organism evidence="1">
    <name type="scientific">Telmatobacter sp. DSM 110680</name>
    <dbReference type="NCBI Taxonomy" id="3036704"/>
    <lineage>
        <taxon>Bacteria</taxon>
        <taxon>Pseudomonadati</taxon>
        <taxon>Acidobacteriota</taxon>
        <taxon>Terriglobia</taxon>
        <taxon>Terriglobales</taxon>
        <taxon>Acidobacteriaceae</taxon>
        <taxon>Telmatobacter</taxon>
    </lineage>
</organism>
<evidence type="ECO:0000313" key="1">
    <source>
        <dbReference type="EMBL" id="XBH18680.1"/>
    </source>
</evidence>
<dbReference type="EMBL" id="CP121196">
    <property type="protein sequence ID" value="XBH18680.1"/>
    <property type="molecule type" value="Genomic_DNA"/>
</dbReference>
<accession>A0AAU7DNN9</accession>
<sequence>MVTLISKNSSLIQFPGGTSAGPVVLRKTLTIYIETGVAVFDLEGTNPHDWTRDTLTFPVGPTFAAGSSFVSGMALGNPASFWTPLKNVQSTPSSSESFSITDGNGNPNLISFEIPGSLIPPPIGYAVDSATVTANPGSSQAQITLALAVFGNNAAMQRCSYTAYIVTGEGGIVVDPPVVSKGA</sequence>
<dbReference type="RefSeq" id="WP_348263906.1">
    <property type="nucleotide sequence ID" value="NZ_CP121196.1"/>
</dbReference>
<name>A0AAU7DNN9_9BACT</name>
<dbReference type="AlphaFoldDB" id="A0AAU7DNN9"/>
<protein>
    <submittedName>
        <fullName evidence="1">Uncharacterized protein</fullName>
    </submittedName>
</protein>